<name>A0A819H313_9BILA</name>
<feature type="non-terminal residue" evidence="1">
    <location>
        <position position="1"/>
    </location>
</feature>
<dbReference type="SUPFAM" id="SSF102588">
    <property type="entry name" value="LmbE-like"/>
    <property type="match status" value="1"/>
</dbReference>
<accession>A0A819H313</accession>
<reference evidence="1" key="1">
    <citation type="submission" date="2021-02" db="EMBL/GenBank/DDBJ databases">
        <authorList>
            <person name="Nowell W R."/>
        </authorList>
    </citation>
    <scope>NUCLEOTIDE SEQUENCE</scope>
</reference>
<dbReference type="AlphaFoldDB" id="A0A819H313"/>
<dbReference type="Proteomes" id="UP000663874">
    <property type="component" value="Unassembled WGS sequence"/>
</dbReference>
<evidence type="ECO:0000313" key="1">
    <source>
        <dbReference type="EMBL" id="CAF3891381.1"/>
    </source>
</evidence>
<evidence type="ECO:0000313" key="2">
    <source>
        <dbReference type="Proteomes" id="UP000663874"/>
    </source>
</evidence>
<sequence>LSNATIRRKHLPRIRQQELFNSGRILGIRKYFFYDQIDLEYSRDVNTVFEKQWDKEWVIEQFQQTIKNGNGANGYDLMVIVLPNVNSHGHHTASGLLALEAINRLQRKKSVNMSIPTEALSLCVRA</sequence>
<proteinExistence type="predicted"/>
<dbReference type="Gene3D" id="3.40.50.10320">
    <property type="entry name" value="LmbE-like"/>
    <property type="match status" value="1"/>
</dbReference>
<comment type="caution">
    <text evidence="1">The sequence shown here is derived from an EMBL/GenBank/DDBJ whole genome shotgun (WGS) entry which is preliminary data.</text>
</comment>
<dbReference type="InterPro" id="IPR024078">
    <property type="entry name" value="LmbE-like_dom_sf"/>
</dbReference>
<protein>
    <submittedName>
        <fullName evidence="1">Uncharacterized protein</fullName>
    </submittedName>
</protein>
<dbReference type="EMBL" id="CAJOBE010003620">
    <property type="protein sequence ID" value="CAF3891381.1"/>
    <property type="molecule type" value="Genomic_DNA"/>
</dbReference>
<organism evidence="1 2">
    <name type="scientific">Rotaria sordida</name>
    <dbReference type="NCBI Taxonomy" id="392033"/>
    <lineage>
        <taxon>Eukaryota</taxon>
        <taxon>Metazoa</taxon>
        <taxon>Spiralia</taxon>
        <taxon>Gnathifera</taxon>
        <taxon>Rotifera</taxon>
        <taxon>Eurotatoria</taxon>
        <taxon>Bdelloidea</taxon>
        <taxon>Philodinida</taxon>
        <taxon>Philodinidae</taxon>
        <taxon>Rotaria</taxon>
    </lineage>
</organism>
<gene>
    <name evidence="1" type="ORF">FNK824_LOCUS20075</name>
</gene>